<reference evidence="10" key="1">
    <citation type="submission" date="2012-01" db="EMBL/GenBank/DDBJ databases">
        <authorList>
            <person name="Walter R."/>
            <person name="Schartl M."/>
            <person name="Warren W."/>
        </authorList>
    </citation>
    <scope>NUCLEOTIDE SEQUENCE [LARGE SCALE GENOMIC DNA]</scope>
    <source>
        <strain evidence="10">JP 163 A</strain>
    </source>
</reference>
<proteinExistence type="inferred from homology"/>
<dbReference type="OMA" id="QFFMTFF"/>
<dbReference type="PANTHER" id="PTHR23302">
    <property type="entry name" value="TRANSMEMBRANE CHANNEL-RELATED"/>
    <property type="match status" value="1"/>
</dbReference>
<dbReference type="GO" id="GO:0008381">
    <property type="term" value="F:mechanosensitive monoatomic ion channel activity"/>
    <property type="evidence" value="ECO:0007669"/>
    <property type="project" value="TreeGrafter"/>
</dbReference>
<feature type="region of interest" description="Disordered" evidence="7">
    <location>
        <begin position="38"/>
        <end position="62"/>
    </location>
</feature>
<evidence type="ECO:0000313" key="9">
    <source>
        <dbReference type="Ensembl" id="ENSXMAP00000004838.1"/>
    </source>
</evidence>
<sequence>MEDDSVFFIGDRGRITNNPLLDQLPSYQSLLYRRKSSSIKSKGSSKGRMSISGRLNTERRKSQMEQRAIKELPLPMAEKRIHKDQRTEERKYLISCRQWKAGARRYMKRLTDDAHTFLSSMKLWRSDIHQIEGMFGTGILSYFSFLRFLVALNLIIFLVMFCFVMLPMIIDPNPRRNVTYNEHQGNVCGTYPSITRKILINYHEHILDLLSGEGILERTYLLYGFYKSDEIRFPMFTYKLPLAYLLATLGYLLLSLLWIVKRSAEGFKRHLIKDEDRFQSFCNKIFAGWDFCITSESAAKQKRNSLLYELKTDLEDERIKQKMADRTRKDKCRIYFLRVILNMFVIGVLAVCFFCIYAATTFSQKAENRNKKVNFIVDLIHEYLPSIVITLANFITPLLFSVIINFEDYSPAFEIRFTLMRCVFMRLTSIAVLLFSLWSQLKQCGTDPCGNQKLCSCWETRVGQEMYKLTIFDFIIILSVTLFVEFPRKMLVHFCKCPLAKMWGLQEFSIPQNVLEIVYGQTICWIGTFYCPMLPAICTIKYFCIFYIKKLSLIKNCRPATRPFRASSSHFFFLGVLLIGLILACLPISISLAQLKPSQACGPFSNYNTSWEALPAAVEALPQNAKNFINLLGSETFAVSFFVVTCLAMFYVIALAGAHKKVINQLREKLVMEGQDKRFLIQKLCQAQNVPVVKSTPRLHSPSRRSPSYHTSFSSNYNDAVVLAHSPPRSSTHV</sequence>
<dbReference type="STRING" id="8083.ENSXMAP00000004838"/>
<evidence type="ECO:0000256" key="3">
    <source>
        <dbReference type="ARBA" id="ARBA00022692"/>
    </source>
</evidence>
<dbReference type="Proteomes" id="UP000002852">
    <property type="component" value="Unassembled WGS sequence"/>
</dbReference>
<feature type="compositionally biased region" description="Low complexity" evidence="7">
    <location>
        <begin position="38"/>
        <end position="54"/>
    </location>
</feature>
<dbReference type="HOGENOM" id="CLU_013958_1_1_1"/>
<feature type="domain" description="TMC" evidence="8">
    <location>
        <begin position="457"/>
        <end position="567"/>
    </location>
</feature>
<reference evidence="9" key="3">
    <citation type="submission" date="2025-08" db="UniProtKB">
        <authorList>
            <consortium name="Ensembl"/>
        </authorList>
    </citation>
    <scope>IDENTIFICATION</scope>
    <source>
        <strain evidence="9">JP 163 A</strain>
    </source>
</reference>
<evidence type="ECO:0000256" key="6">
    <source>
        <dbReference type="RuleBase" id="RU310713"/>
    </source>
</evidence>
<protein>
    <recommendedName>
        <fullName evidence="6">Transmembrane channel-like protein</fullName>
    </recommendedName>
</protein>
<feature type="transmembrane region" description="Helical" evidence="6">
    <location>
        <begin position="637"/>
        <end position="658"/>
    </location>
</feature>
<dbReference type="InterPro" id="IPR038900">
    <property type="entry name" value="TMC"/>
</dbReference>
<feature type="transmembrane region" description="Helical" evidence="6">
    <location>
        <begin position="148"/>
        <end position="170"/>
    </location>
</feature>
<organism evidence="9 10">
    <name type="scientific">Xiphophorus maculatus</name>
    <name type="common">Southern platyfish</name>
    <name type="synonym">Platypoecilus maculatus</name>
    <dbReference type="NCBI Taxonomy" id="8083"/>
    <lineage>
        <taxon>Eukaryota</taxon>
        <taxon>Metazoa</taxon>
        <taxon>Chordata</taxon>
        <taxon>Craniata</taxon>
        <taxon>Vertebrata</taxon>
        <taxon>Euteleostomi</taxon>
        <taxon>Actinopterygii</taxon>
        <taxon>Neopterygii</taxon>
        <taxon>Teleostei</taxon>
        <taxon>Neoteleostei</taxon>
        <taxon>Acanthomorphata</taxon>
        <taxon>Ovalentaria</taxon>
        <taxon>Atherinomorphae</taxon>
        <taxon>Cyprinodontiformes</taxon>
        <taxon>Poeciliidae</taxon>
        <taxon>Poeciliinae</taxon>
        <taxon>Xiphophorus</taxon>
    </lineage>
</organism>
<dbReference type="Pfam" id="PF07810">
    <property type="entry name" value="TMC"/>
    <property type="match status" value="1"/>
</dbReference>
<feature type="transmembrane region" description="Helical" evidence="6">
    <location>
        <begin position="571"/>
        <end position="590"/>
    </location>
</feature>
<feature type="transmembrane region" description="Helical" evidence="6">
    <location>
        <begin position="335"/>
        <end position="363"/>
    </location>
</feature>
<dbReference type="PANTHER" id="PTHR23302:SF42">
    <property type="entry name" value="TRANSMEMBRANE CHANNEL-LIKE PROTEIN 7"/>
    <property type="match status" value="1"/>
</dbReference>
<dbReference type="InParanoid" id="M3ZRJ5"/>
<feature type="transmembrane region" description="Helical" evidence="6">
    <location>
        <begin position="242"/>
        <end position="260"/>
    </location>
</feature>
<evidence type="ECO:0000256" key="2">
    <source>
        <dbReference type="ARBA" id="ARBA00006510"/>
    </source>
</evidence>
<keyword evidence="5 6" id="KW-0472">Membrane</keyword>
<evidence type="ECO:0000313" key="10">
    <source>
        <dbReference type="Proteomes" id="UP000002852"/>
    </source>
</evidence>
<name>M3ZRJ5_XIPMA</name>
<reference evidence="10" key="2">
    <citation type="journal article" date="2013" name="Nat. Genet.">
        <title>The genome of the platyfish, Xiphophorus maculatus, provides insights into evolutionary adaptation and several complex traits.</title>
        <authorList>
            <person name="Schartl M."/>
            <person name="Walter R.B."/>
            <person name="Shen Y."/>
            <person name="Garcia T."/>
            <person name="Catchen J."/>
            <person name="Amores A."/>
            <person name="Braasch I."/>
            <person name="Chalopin D."/>
            <person name="Volff J.N."/>
            <person name="Lesch K.P."/>
            <person name="Bisazza A."/>
            <person name="Minx P."/>
            <person name="Hillier L."/>
            <person name="Wilson R.K."/>
            <person name="Fuerstenberg S."/>
            <person name="Boore J."/>
            <person name="Searle S."/>
            <person name="Postlethwait J.H."/>
            <person name="Warren W.C."/>
        </authorList>
    </citation>
    <scope>NUCLEOTIDE SEQUENCE [LARGE SCALE GENOMIC DNA]</scope>
    <source>
        <strain evidence="10">JP 163 A</strain>
    </source>
</reference>
<keyword evidence="4 6" id="KW-1133">Transmembrane helix</keyword>
<dbReference type="AlphaFoldDB" id="M3ZRJ5"/>
<dbReference type="Ensembl" id="ENSXMAT00000004843.2">
    <property type="protein sequence ID" value="ENSXMAP00000004838.1"/>
    <property type="gene ID" value="ENSXMAG00000004832.2"/>
</dbReference>
<reference evidence="9" key="4">
    <citation type="submission" date="2025-09" db="UniProtKB">
        <authorList>
            <consortium name="Ensembl"/>
        </authorList>
    </citation>
    <scope>IDENTIFICATION</scope>
    <source>
        <strain evidence="9">JP 163 A</strain>
    </source>
</reference>
<feature type="transmembrane region" description="Helical" evidence="6">
    <location>
        <begin position="383"/>
        <end position="406"/>
    </location>
</feature>
<evidence type="ECO:0000256" key="1">
    <source>
        <dbReference type="ARBA" id="ARBA00004141"/>
    </source>
</evidence>
<dbReference type="InterPro" id="IPR012496">
    <property type="entry name" value="TMC_dom"/>
</dbReference>
<evidence type="ECO:0000259" key="8">
    <source>
        <dbReference type="Pfam" id="PF07810"/>
    </source>
</evidence>
<comment type="similarity">
    <text evidence="2 6">Belongs to the TMC family.</text>
</comment>
<dbReference type="eggNOG" id="ENOG502QPM8">
    <property type="taxonomic scope" value="Eukaryota"/>
</dbReference>
<accession>M3ZRJ5</accession>
<evidence type="ECO:0000256" key="4">
    <source>
        <dbReference type="ARBA" id="ARBA00022989"/>
    </source>
</evidence>
<dbReference type="GO" id="GO:0005886">
    <property type="term" value="C:plasma membrane"/>
    <property type="evidence" value="ECO:0007669"/>
    <property type="project" value="InterPro"/>
</dbReference>
<comment type="subcellular location">
    <subcellularLocation>
        <location evidence="1 6">Membrane</location>
        <topology evidence="1 6">Multi-pass membrane protein</topology>
    </subcellularLocation>
</comment>
<evidence type="ECO:0000256" key="5">
    <source>
        <dbReference type="ARBA" id="ARBA00023136"/>
    </source>
</evidence>
<evidence type="ECO:0000256" key="7">
    <source>
        <dbReference type="SAM" id="MobiDB-lite"/>
    </source>
</evidence>
<feature type="transmembrane region" description="Helical" evidence="6">
    <location>
        <begin position="418"/>
        <end position="438"/>
    </location>
</feature>
<dbReference type="GeneTree" id="ENSGT01050000244894"/>
<keyword evidence="10" id="KW-1185">Reference proteome</keyword>
<keyword evidence="3 6" id="KW-0812">Transmembrane</keyword>